<sequence length="267" mass="29795">MKHNTNASVCIIHQQSVCAKSGLTSLDNVMAVVTKIVSLISSQALNKQKFDALLDEINSVYNGLLMPSAKKELRSFLGLASYYRDYIPNFSEIVLPLTGLTKRKVSNILPWPIEAEEAFVKIKDELIRTPTLHTPDISHPFWLYTDASATAIGACLAQHDDVGKELPIAFFSKKLTPTQMKWSTIEREAFCVLEALKKFDTWVFGGKIQVVSDHNPFTYLTNSAPHGAKLSRWALALQRYNLTISYRKGIQHGNADALSRLAIDSIN</sequence>
<dbReference type="SUPFAM" id="SSF56672">
    <property type="entry name" value="DNA/RNA polymerases"/>
    <property type="match status" value="1"/>
</dbReference>
<dbReference type="GO" id="GO:0003964">
    <property type="term" value="F:RNA-directed DNA polymerase activity"/>
    <property type="evidence" value="ECO:0007669"/>
    <property type="project" value="UniProtKB-KW"/>
</dbReference>
<name>A0A4Y2F867_ARAVE</name>
<evidence type="ECO:0000313" key="9">
    <source>
        <dbReference type="EMBL" id="GBM37187.1"/>
    </source>
</evidence>
<dbReference type="PANTHER" id="PTHR37984:SF5">
    <property type="entry name" value="PROTEIN NYNRIN-LIKE"/>
    <property type="match status" value="1"/>
</dbReference>
<keyword evidence="3" id="KW-0548">Nucleotidyltransferase</keyword>
<dbReference type="FunFam" id="3.10.20.370:FF:000001">
    <property type="entry name" value="Retrovirus-related Pol polyprotein from transposon 17.6-like protein"/>
    <property type="match status" value="1"/>
</dbReference>
<evidence type="ECO:0000256" key="3">
    <source>
        <dbReference type="ARBA" id="ARBA00022695"/>
    </source>
</evidence>
<dbReference type="InterPro" id="IPR050951">
    <property type="entry name" value="Retrovirus_Pol_polyprotein"/>
</dbReference>
<dbReference type="Proteomes" id="UP000499080">
    <property type="component" value="Unassembled WGS sequence"/>
</dbReference>
<keyword evidence="7" id="KW-0695">RNA-directed DNA polymerase</keyword>
<dbReference type="GO" id="GO:0016787">
    <property type="term" value="F:hydrolase activity"/>
    <property type="evidence" value="ECO:0007669"/>
    <property type="project" value="UniProtKB-KW"/>
</dbReference>
<keyword evidence="5" id="KW-0255">Endonuclease</keyword>
<keyword evidence="4" id="KW-0540">Nuclease</keyword>
<gene>
    <name evidence="9" type="primary">pol_489</name>
    <name evidence="9" type="ORF">AVEN_14960_1</name>
</gene>
<keyword evidence="10" id="KW-1185">Reference proteome</keyword>
<evidence type="ECO:0000256" key="7">
    <source>
        <dbReference type="ARBA" id="ARBA00022918"/>
    </source>
</evidence>
<dbReference type="Gene3D" id="3.30.70.270">
    <property type="match status" value="1"/>
</dbReference>
<dbReference type="FunFam" id="3.30.70.270:FF:000020">
    <property type="entry name" value="Transposon Tf2-6 polyprotein-like Protein"/>
    <property type="match status" value="1"/>
</dbReference>
<comment type="caution">
    <text evidence="9">The sequence shown here is derived from an EMBL/GenBank/DDBJ whole genome shotgun (WGS) entry which is preliminary data.</text>
</comment>
<dbReference type="GO" id="GO:0004519">
    <property type="term" value="F:endonuclease activity"/>
    <property type="evidence" value="ECO:0007669"/>
    <property type="project" value="UniProtKB-KW"/>
</dbReference>
<dbReference type="InterPro" id="IPR043128">
    <property type="entry name" value="Rev_trsase/Diguanyl_cyclase"/>
</dbReference>
<dbReference type="PANTHER" id="PTHR37984">
    <property type="entry name" value="PROTEIN CBG26694"/>
    <property type="match status" value="1"/>
</dbReference>
<dbReference type="InterPro" id="IPR043502">
    <property type="entry name" value="DNA/RNA_pol_sf"/>
</dbReference>
<evidence type="ECO:0000259" key="8">
    <source>
        <dbReference type="Pfam" id="PF17917"/>
    </source>
</evidence>
<accession>A0A4Y2F867</accession>
<evidence type="ECO:0000256" key="4">
    <source>
        <dbReference type="ARBA" id="ARBA00022722"/>
    </source>
</evidence>
<evidence type="ECO:0000313" key="10">
    <source>
        <dbReference type="Proteomes" id="UP000499080"/>
    </source>
</evidence>
<organism evidence="9 10">
    <name type="scientific">Araneus ventricosus</name>
    <name type="common">Orbweaver spider</name>
    <name type="synonym">Epeira ventricosa</name>
    <dbReference type="NCBI Taxonomy" id="182803"/>
    <lineage>
        <taxon>Eukaryota</taxon>
        <taxon>Metazoa</taxon>
        <taxon>Ecdysozoa</taxon>
        <taxon>Arthropoda</taxon>
        <taxon>Chelicerata</taxon>
        <taxon>Arachnida</taxon>
        <taxon>Araneae</taxon>
        <taxon>Araneomorphae</taxon>
        <taxon>Entelegynae</taxon>
        <taxon>Araneoidea</taxon>
        <taxon>Araneidae</taxon>
        <taxon>Araneus</taxon>
    </lineage>
</organism>
<reference evidence="9 10" key="1">
    <citation type="journal article" date="2019" name="Sci. Rep.">
        <title>Orb-weaving spider Araneus ventricosus genome elucidates the spidroin gene catalogue.</title>
        <authorList>
            <person name="Kono N."/>
            <person name="Nakamura H."/>
            <person name="Ohtoshi R."/>
            <person name="Moran D.A.P."/>
            <person name="Shinohara A."/>
            <person name="Yoshida Y."/>
            <person name="Fujiwara M."/>
            <person name="Mori M."/>
            <person name="Tomita M."/>
            <person name="Arakawa K."/>
        </authorList>
    </citation>
    <scope>NUCLEOTIDE SEQUENCE [LARGE SCALE GENOMIC DNA]</scope>
</reference>
<proteinExistence type="predicted"/>
<evidence type="ECO:0000256" key="1">
    <source>
        <dbReference type="ARBA" id="ARBA00012493"/>
    </source>
</evidence>
<evidence type="ECO:0000256" key="2">
    <source>
        <dbReference type="ARBA" id="ARBA00022679"/>
    </source>
</evidence>
<dbReference type="OrthoDB" id="6484178at2759"/>
<feature type="domain" description="Reverse transcriptase RNase H-like" evidence="8">
    <location>
        <begin position="136"/>
        <end position="240"/>
    </location>
</feature>
<dbReference type="EC" id="2.7.7.49" evidence="1"/>
<dbReference type="AlphaFoldDB" id="A0A4Y2F867"/>
<protein>
    <recommendedName>
        <fullName evidence="1">RNA-directed DNA polymerase</fullName>
        <ecNumber evidence="1">2.7.7.49</ecNumber>
    </recommendedName>
</protein>
<keyword evidence="6" id="KW-0378">Hydrolase</keyword>
<dbReference type="EMBL" id="BGPR01000831">
    <property type="protein sequence ID" value="GBM37187.1"/>
    <property type="molecule type" value="Genomic_DNA"/>
</dbReference>
<dbReference type="CDD" id="cd09274">
    <property type="entry name" value="RNase_HI_RT_Ty3"/>
    <property type="match status" value="1"/>
</dbReference>
<dbReference type="InterPro" id="IPR041373">
    <property type="entry name" value="RT_RNaseH"/>
</dbReference>
<keyword evidence="2" id="KW-0808">Transferase</keyword>
<dbReference type="Pfam" id="PF17917">
    <property type="entry name" value="RT_RNaseH"/>
    <property type="match status" value="1"/>
</dbReference>
<evidence type="ECO:0000256" key="6">
    <source>
        <dbReference type="ARBA" id="ARBA00022801"/>
    </source>
</evidence>
<evidence type="ECO:0000256" key="5">
    <source>
        <dbReference type="ARBA" id="ARBA00022759"/>
    </source>
</evidence>